<proteinExistence type="predicted"/>
<evidence type="ECO:0000256" key="1">
    <source>
        <dbReference type="ARBA" id="ARBA00023015"/>
    </source>
</evidence>
<dbReference type="Pfam" id="PF00440">
    <property type="entry name" value="TetR_N"/>
    <property type="match status" value="1"/>
</dbReference>
<dbReference type="Proteomes" id="UP001370100">
    <property type="component" value="Unassembled WGS sequence"/>
</dbReference>
<dbReference type="PANTHER" id="PTHR47506:SF1">
    <property type="entry name" value="HTH-TYPE TRANSCRIPTIONAL REGULATOR YJDC"/>
    <property type="match status" value="1"/>
</dbReference>
<evidence type="ECO:0000259" key="6">
    <source>
        <dbReference type="PROSITE" id="PS50977"/>
    </source>
</evidence>
<dbReference type="InterPro" id="IPR047923">
    <property type="entry name" value="ArpA-like"/>
</dbReference>
<comment type="caution">
    <text evidence="7">The sequence shown here is derived from an EMBL/GenBank/DDBJ whole genome shotgun (WGS) entry which is preliminary data.</text>
</comment>
<dbReference type="RefSeq" id="WP_337719070.1">
    <property type="nucleotide sequence ID" value="NZ_JBBEGL010000019.1"/>
</dbReference>
<evidence type="ECO:0000256" key="2">
    <source>
        <dbReference type="ARBA" id="ARBA00023125"/>
    </source>
</evidence>
<evidence type="ECO:0000256" key="5">
    <source>
        <dbReference type="SAM" id="MobiDB-lite"/>
    </source>
</evidence>
<name>A0ABU8NEL4_9PSEU</name>
<reference evidence="7 8" key="1">
    <citation type="submission" date="2024-03" db="EMBL/GenBank/DDBJ databases">
        <title>Actinomycetospora sp. OC33-EN06, a novel actinomycete isolated from wild orchid (Aerides multiflora).</title>
        <authorList>
            <person name="Suriyachadkun C."/>
        </authorList>
    </citation>
    <scope>NUCLEOTIDE SEQUENCE [LARGE SCALE GENOMIC DNA]</scope>
    <source>
        <strain evidence="7 8">OC33-EN06</strain>
    </source>
</reference>
<dbReference type="SUPFAM" id="SSF46689">
    <property type="entry name" value="Homeodomain-like"/>
    <property type="match status" value="1"/>
</dbReference>
<sequence length="248" mass="27373">MTPEWFELPVSRWSDQAVTAPLQARARATRRELLLAAARRFAAQGYHATALAQVAADGGRTKGALFFHFANKSALGWAVVDELHSSWDDVTARIAARGLDPLQTLLVVYDAQVARLVHDPIVRGGLRVMREDPGMETDRHKWVEGWRADTESLLERARVQGLVHPGTDPASVSATLLSTVVGHHYLTEVQPDGPSLWERMSTTWRALLPTLAQPGWLDGWSASGWTRRPAPDAAAHEQARREGTDRPA</sequence>
<dbReference type="PRINTS" id="PR00455">
    <property type="entry name" value="HTHTETR"/>
</dbReference>
<protein>
    <submittedName>
        <fullName evidence="7">ScbR family autoregulator-binding transcription factor</fullName>
    </submittedName>
</protein>
<feature type="region of interest" description="Disordered" evidence="5">
    <location>
        <begin position="222"/>
        <end position="248"/>
    </location>
</feature>
<keyword evidence="1" id="KW-0805">Transcription regulation</keyword>
<dbReference type="PANTHER" id="PTHR47506">
    <property type="entry name" value="TRANSCRIPTIONAL REGULATORY PROTEIN"/>
    <property type="match status" value="1"/>
</dbReference>
<feature type="DNA-binding region" description="H-T-H motif" evidence="4">
    <location>
        <begin position="50"/>
        <end position="69"/>
    </location>
</feature>
<dbReference type="InterPro" id="IPR036271">
    <property type="entry name" value="Tet_transcr_reg_TetR-rel_C_sf"/>
</dbReference>
<dbReference type="NCBIfam" id="NF041196">
    <property type="entry name" value="ScbR_bind_reg"/>
    <property type="match status" value="1"/>
</dbReference>
<dbReference type="InterPro" id="IPR001647">
    <property type="entry name" value="HTH_TetR"/>
</dbReference>
<evidence type="ECO:0000313" key="7">
    <source>
        <dbReference type="EMBL" id="MEJ2890870.1"/>
    </source>
</evidence>
<dbReference type="SUPFAM" id="SSF48498">
    <property type="entry name" value="Tetracyclin repressor-like, C-terminal domain"/>
    <property type="match status" value="1"/>
</dbReference>
<dbReference type="EMBL" id="JBBEGL010000019">
    <property type="protein sequence ID" value="MEJ2890870.1"/>
    <property type="molecule type" value="Genomic_DNA"/>
</dbReference>
<evidence type="ECO:0000256" key="3">
    <source>
        <dbReference type="ARBA" id="ARBA00023163"/>
    </source>
</evidence>
<evidence type="ECO:0000313" key="8">
    <source>
        <dbReference type="Proteomes" id="UP001370100"/>
    </source>
</evidence>
<keyword evidence="3" id="KW-0804">Transcription</keyword>
<feature type="compositionally biased region" description="Basic and acidic residues" evidence="5">
    <location>
        <begin position="234"/>
        <end position="248"/>
    </location>
</feature>
<accession>A0ABU8NEL4</accession>
<evidence type="ECO:0000256" key="4">
    <source>
        <dbReference type="PROSITE-ProRule" id="PRU00335"/>
    </source>
</evidence>
<gene>
    <name evidence="7" type="ORF">WCD41_30735</name>
</gene>
<feature type="domain" description="HTH tetR-type" evidence="6">
    <location>
        <begin position="27"/>
        <end position="87"/>
    </location>
</feature>
<dbReference type="PROSITE" id="PS50977">
    <property type="entry name" value="HTH_TETR_2"/>
    <property type="match status" value="1"/>
</dbReference>
<dbReference type="Gene3D" id="1.10.357.10">
    <property type="entry name" value="Tetracycline Repressor, domain 2"/>
    <property type="match status" value="1"/>
</dbReference>
<organism evidence="7 8">
    <name type="scientific">Actinomycetospora aeridis</name>
    <dbReference type="NCBI Taxonomy" id="3129231"/>
    <lineage>
        <taxon>Bacteria</taxon>
        <taxon>Bacillati</taxon>
        <taxon>Actinomycetota</taxon>
        <taxon>Actinomycetes</taxon>
        <taxon>Pseudonocardiales</taxon>
        <taxon>Pseudonocardiaceae</taxon>
        <taxon>Actinomycetospora</taxon>
    </lineage>
</organism>
<keyword evidence="8" id="KW-1185">Reference proteome</keyword>
<dbReference type="InterPro" id="IPR009057">
    <property type="entry name" value="Homeodomain-like_sf"/>
</dbReference>
<keyword evidence="2 4" id="KW-0238">DNA-binding</keyword>